<keyword evidence="6" id="KW-0560">Oxidoreductase</keyword>
<protein>
    <recommendedName>
        <fullName evidence="9">MTHFR SAM-binding regulatory domain-containing protein</fullName>
    </recommendedName>
</protein>
<feature type="compositionally biased region" description="Basic residues" evidence="8">
    <location>
        <begin position="292"/>
        <end position="302"/>
    </location>
</feature>
<keyword evidence="5" id="KW-0274">FAD</keyword>
<comment type="similarity">
    <text evidence="3">Belongs to the methylenetetrahydrofolate reductase family.</text>
</comment>
<dbReference type="InterPro" id="IPR029041">
    <property type="entry name" value="FAD-linked_oxidoreductase-like"/>
</dbReference>
<dbReference type="Proteomes" id="UP000761534">
    <property type="component" value="Unassembled WGS sequence"/>
</dbReference>
<dbReference type="GO" id="GO:0035999">
    <property type="term" value="P:tetrahydrofolate interconversion"/>
    <property type="evidence" value="ECO:0007669"/>
    <property type="project" value="UniProtKB-UniPathway"/>
</dbReference>
<dbReference type="UniPathway" id="UPA00193"/>
<organism evidence="10 11">
    <name type="scientific">Trichomonascus ciferrii</name>
    <dbReference type="NCBI Taxonomy" id="44093"/>
    <lineage>
        <taxon>Eukaryota</taxon>
        <taxon>Fungi</taxon>
        <taxon>Dikarya</taxon>
        <taxon>Ascomycota</taxon>
        <taxon>Saccharomycotina</taxon>
        <taxon>Dipodascomycetes</taxon>
        <taxon>Dipodascales</taxon>
        <taxon>Trichomonascaceae</taxon>
        <taxon>Trichomonascus</taxon>
        <taxon>Trichomonascus ciferrii complex</taxon>
    </lineage>
</organism>
<evidence type="ECO:0000313" key="10">
    <source>
        <dbReference type="EMBL" id="KAA8916728.1"/>
    </source>
</evidence>
<accession>A0A642VA64</accession>
<dbReference type="AlphaFoldDB" id="A0A642VA64"/>
<dbReference type="Pfam" id="PF02219">
    <property type="entry name" value="MTHFR"/>
    <property type="match status" value="1"/>
</dbReference>
<name>A0A642VA64_9ASCO</name>
<evidence type="ECO:0000313" key="11">
    <source>
        <dbReference type="Proteomes" id="UP000761534"/>
    </source>
</evidence>
<reference evidence="10" key="1">
    <citation type="journal article" date="2019" name="G3 (Bethesda)">
        <title>Genome Assemblies of Two Rare Opportunistic Yeast Pathogens: Diutina rugosa (syn. Candida rugosa) and Trichomonascus ciferrii (syn. Candida ciferrii).</title>
        <authorList>
            <person name="Mixao V."/>
            <person name="Saus E."/>
            <person name="Hansen A.P."/>
            <person name="Lass-Florl C."/>
            <person name="Gabaldon T."/>
        </authorList>
    </citation>
    <scope>NUCLEOTIDE SEQUENCE</scope>
    <source>
        <strain evidence="10">CBS 4856</strain>
    </source>
</reference>
<evidence type="ECO:0000256" key="6">
    <source>
        <dbReference type="ARBA" id="ARBA00023002"/>
    </source>
</evidence>
<evidence type="ECO:0000256" key="5">
    <source>
        <dbReference type="ARBA" id="ARBA00022827"/>
    </source>
</evidence>
<dbReference type="InterPro" id="IPR004621">
    <property type="entry name" value="Fadh2_euk"/>
</dbReference>
<evidence type="ECO:0000256" key="2">
    <source>
        <dbReference type="ARBA" id="ARBA00004777"/>
    </source>
</evidence>
<dbReference type="VEuPathDB" id="FungiDB:TRICI_001124"/>
<comment type="cofactor">
    <cofactor evidence="1">
        <name>FAD</name>
        <dbReference type="ChEBI" id="CHEBI:57692"/>
    </cofactor>
</comment>
<evidence type="ECO:0000259" key="9">
    <source>
        <dbReference type="Pfam" id="PF21895"/>
    </source>
</evidence>
<dbReference type="SUPFAM" id="SSF51730">
    <property type="entry name" value="FAD-linked oxidoreductase"/>
    <property type="match status" value="1"/>
</dbReference>
<dbReference type="OrthoDB" id="16284at2759"/>
<comment type="caution">
    <text evidence="10">The sequence shown here is derived from an EMBL/GenBank/DDBJ whole genome shotgun (WGS) entry which is preliminary data.</text>
</comment>
<comment type="pathway">
    <text evidence="2 7">One-carbon metabolism; tetrahydrofolate interconversion.</text>
</comment>
<dbReference type="CDD" id="cd00537">
    <property type="entry name" value="MTHFR"/>
    <property type="match status" value="1"/>
</dbReference>
<feature type="region of interest" description="Disordered" evidence="8">
    <location>
        <begin position="274"/>
        <end position="318"/>
    </location>
</feature>
<proteinExistence type="inferred from homology"/>
<keyword evidence="4" id="KW-0285">Flavoprotein</keyword>
<sequence length="604" mass="68007">MSKFGPAFVTVTWGAGGSTATKSLDLAETCQQDLGLCTCLHLTCTNMDQKILDDALEQARKLGIKNILALRGDPPRADEYDVSMNGSKDFNYAIDLIKYIKSKYGDEFCIGVAAYPEGHVDGVDDSDQNPDHDIPFLVEKVQAGADFIITQLFYDADTFIRFEKKLYEHPSGVFKDIPLIPGLMPINTYQSFLRAAKLSHASIPDHIMKGLSDIPTGDDEQVKQYGVKLLCDIIARIKSETNGRVRGFHFYTLNLERAIALILEKSGLLMPHHHHHEDSAIASDDEDETLRRHPQARKHRKSSASSTLNKVIVDNNLNDPEDQISDRLVGHQSVESLRDTALAISTGEGDLGREALWDDFPNGRFGNAKSPAYGEIDGYGPTLHVEKNRALKIWGYPVDAKDISTLFVKHITNELEALPWSEEKLSPETSLIQEELIQMNQRGMWTLASQPSGNCVKSTDKIFGWGPPGGHIFQKAFVEFFISHEDWVKLKQRLEKEDVANISYYEGTSATSKIQSNLPSGSSNAVTWAVFPNREVVQSTIVEEESFNAWRDEAFNIWKEWQRLYHPSSPTFKLLDNIHKTYHLVSVTHHDFFNSHALWDFLLE</sequence>
<dbReference type="PANTHER" id="PTHR45754">
    <property type="entry name" value="METHYLENETETRAHYDROFOLATE REDUCTASE"/>
    <property type="match status" value="1"/>
</dbReference>
<evidence type="ECO:0000256" key="7">
    <source>
        <dbReference type="RuleBase" id="RU004254"/>
    </source>
</evidence>
<dbReference type="GO" id="GO:0071949">
    <property type="term" value="F:FAD binding"/>
    <property type="evidence" value="ECO:0007669"/>
    <property type="project" value="TreeGrafter"/>
</dbReference>
<dbReference type="GO" id="GO:0004489">
    <property type="term" value="F:methylenetetrahydrofolate reductase [NAD(P)H] activity"/>
    <property type="evidence" value="ECO:0007669"/>
    <property type="project" value="InterPro"/>
</dbReference>
<dbReference type="Gene3D" id="3.20.20.220">
    <property type="match status" value="1"/>
</dbReference>
<dbReference type="InterPro" id="IPR003171">
    <property type="entry name" value="Mehydrof_redctse-like"/>
</dbReference>
<dbReference type="GO" id="GO:0005829">
    <property type="term" value="C:cytosol"/>
    <property type="evidence" value="ECO:0007669"/>
    <property type="project" value="TreeGrafter"/>
</dbReference>
<dbReference type="EMBL" id="SWFS01000084">
    <property type="protein sequence ID" value="KAA8916728.1"/>
    <property type="molecule type" value="Genomic_DNA"/>
</dbReference>
<evidence type="ECO:0000256" key="4">
    <source>
        <dbReference type="ARBA" id="ARBA00022630"/>
    </source>
</evidence>
<feature type="domain" description="MTHFR SAM-binding regulatory" evidence="9">
    <location>
        <begin position="352"/>
        <end position="601"/>
    </location>
</feature>
<gene>
    <name evidence="10" type="ORF">TRICI_001124</name>
</gene>
<dbReference type="PANTHER" id="PTHR45754:SF1">
    <property type="entry name" value="METHYLENETETRAHYDROFOLATE REDUCTASE 1"/>
    <property type="match status" value="1"/>
</dbReference>
<dbReference type="InterPro" id="IPR053806">
    <property type="entry name" value="MTHFR_C"/>
</dbReference>
<dbReference type="GO" id="GO:0009086">
    <property type="term" value="P:methionine biosynthetic process"/>
    <property type="evidence" value="ECO:0007669"/>
    <property type="project" value="TreeGrafter"/>
</dbReference>
<evidence type="ECO:0000256" key="1">
    <source>
        <dbReference type="ARBA" id="ARBA00001974"/>
    </source>
</evidence>
<dbReference type="NCBIfam" id="TIGR00677">
    <property type="entry name" value="fadh2_euk"/>
    <property type="match status" value="1"/>
</dbReference>
<evidence type="ECO:0000256" key="8">
    <source>
        <dbReference type="SAM" id="MobiDB-lite"/>
    </source>
</evidence>
<evidence type="ECO:0000256" key="3">
    <source>
        <dbReference type="ARBA" id="ARBA00006743"/>
    </source>
</evidence>
<keyword evidence="11" id="KW-1185">Reference proteome</keyword>
<dbReference type="Pfam" id="PF21895">
    <property type="entry name" value="MTHFR_C"/>
    <property type="match status" value="1"/>
</dbReference>